<gene>
    <name evidence="1" type="ORF">RPERSI_LOCUS27879</name>
</gene>
<accession>A0ACA9S946</accession>
<dbReference type="EMBL" id="CAJVQC010099667">
    <property type="protein sequence ID" value="CAG8830677.1"/>
    <property type="molecule type" value="Genomic_DNA"/>
</dbReference>
<protein>
    <submittedName>
        <fullName evidence="1">19320_t:CDS:1</fullName>
    </submittedName>
</protein>
<evidence type="ECO:0000313" key="2">
    <source>
        <dbReference type="Proteomes" id="UP000789920"/>
    </source>
</evidence>
<proteinExistence type="predicted"/>
<feature type="non-terminal residue" evidence="1">
    <location>
        <position position="1"/>
    </location>
</feature>
<organism evidence="1 2">
    <name type="scientific">Racocetra persica</name>
    <dbReference type="NCBI Taxonomy" id="160502"/>
    <lineage>
        <taxon>Eukaryota</taxon>
        <taxon>Fungi</taxon>
        <taxon>Fungi incertae sedis</taxon>
        <taxon>Mucoromycota</taxon>
        <taxon>Glomeromycotina</taxon>
        <taxon>Glomeromycetes</taxon>
        <taxon>Diversisporales</taxon>
        <taxon>Gigasporaceae</taxon>
        <taxon>Racocetra</taxon>
    </lineage>
</organism>
<keyword evidence="2" id="KW-1185">Reference proteome</keyword>
<comment type="caution">
    <text evidence="1">The sequence shown here is derived from an EMBL/GenBank/DDBJ whole genome shotgun (WGS) entry which is preliminary data.</text>
</comment>
<evidence type="ECO:0000313" key="1">
    <source>
        <dbReference type="EMBL" id="CAG8830677.1"/>
    </source>
</evidence>
<name>A0ACA9S946_9GLOM</name>
<sequence>IGLKRYQFYEICETAATIQCNGSTINASQIEFVEQSEKSSNSFEPITGYCNMQLDKVNDTNLLINKVIDFSNPAFVGNNNSFIESKSMVSNNNTQ</sequence>
<reference evidence="1" key="1">
    <citation type="submission" date="2021-06" db="EMBL/GenBank/DDBJ databases">
        <authorList>
            <person name="Kallberg Y."/>
            <person name="Tangrot J."/>
            <person name="Rosling A."/>
        </authorList>
    </citation>
    <scope>NUCLEOTIDE SEQUENCE</scope>
    <source>
        <strain evidence="1">MA461A</strain>
    </source>
</reference>
<dbReference type="Proteomes" id="UP000789920">
    <property type="component" value="Unassembled WGS sequence"/>
</dbReference>